<dbReference type="RefSeq" id="WP_387906163.1">
    <property type="nucleotide sequence ID" value="NZ_JBIBEG010000008.1"/>
</dbReference>
<gene>
    <name evidence="4" type="ORF">ACFY8O_25620</name>
</gene>
<sequence length="256" mass="25629">MRNLHIRRAARTSVLGAAALIAALSLTACQGDSPEPADGAAGTTSQQPSDGASAAPVSDKGTDNATDTGADGETAGKTTGGSGSADSGSGTDKDSGSTGGKSGTKEGQDNGDTGPVTRACDGGNSKVTITAVPRPVNHMLLTVTNTGSKACNAYYYPFLRFGEAQSAPQAYEESKPQAVVTLSPGESAYAGVMTSSADGSGTGGYSTKDLTVSFQGLEGSGSTGPTANVPLSKPVYVDSTLAVTYWQTEMDDALMY</sequence>
<proteinExistence type="predicted"/>
<name>A0ABW6XC11_9ACTN</name>
<organism evidence="4 5">
    <name type="scientific">Streptomyces argenteolus</name>
    <dbReference type="NCBI Taxonomy" id="67274"/>
    <lineage>
        <taxon>Bacteria</taxon>
        <taxon>Bacillati</taxon>
        <taxon>Actinomycetota</taxon>
        <taxon>Actinomycetes</taxon>
        <taxon>Kitasatosporales</taxon>
        <taxon>Streptomycetaceae</taxon>
        <taxon>Streptomyces</taxon>
    </lineage>
</organism>
<feature type="chain" id="PRO_5046482430" evidence="2">
    <location>
        <begin position="31"/>
        <end position="256"/>
    </location>
</feature>
<dbReference type="EMBL" id="JBIBEG010000008">
    <property type="protein sequence ID" value="MFF5899279.1"/>
    <property type="molecule type" value="Genomic_DNA"/>
</dbReference>
<keyword evidence="5" id="KW-1185">Reference proteome</keyword>
<evidence type="ECO:0000256" key="2">
    <source>
        <dbReference type="SAM" id="SignalP"/>
    </source>
</evidence>
<comment type="caution">
    <text evidence="4">The sequence shown here is derived from an EMBL/GenBank/DDBJ whole genome shotgun (WGS) entry which is preliminary data.</text>
</comment>
<evidence type="ECO:0000313" key="5">
    <source>
        <dbReference type="Proteomes" id="UP001602322"/>
    </source>
</evidence>
<keyword evidence="2" id="KW-0732">Signal</keyword>
<dbReference type="Proteomes" id="UP001602322">
    <property type="component" value="Unassembled WGS sequence"/>
</dbReference>
<feature type="signal peptide" evidence="2">
    <location>
        <begin position="1"/>
        <end position="30"/>
    </location>
</feature>
<feature type="domain" description="DUF4232" evidence="3">
    <location>
        <begin position="120"/>
        <end position="247"/>
    </location>
</feature>
<dbReference type="PROSITE" id="PS51257">
    <property type="entry name" value="PROKAR_LIPOPROTEIN"/>
    <property type="match status" value="1"/>
</dbReference>
<evidence type="ECO:0000256" key="1">
    <source>
        <dbReference type="SAM" id="MobiDB-lite"/>
    </source>
</evidence>
<accession>A0ABW6XC11</accession>
<dbReference type="Pfam" id="PF14016">
    <property type="entry name" value="DUF4232"/>
    <property type="match status" value="1"/>
</dbReference>
<evidence type="ECO:0000259" key="3">
    <source>
        <dbReference type="Pfam" id="PF14016"/>
    </source>
</evidence>
<evidence type="ECO:0000313" key="4">
    <source>
        <dbReference type="EMBL" id="MFF5899279.1"/>
    </source>
</evidence>
<dbReference type="InterPro" id="IPR025326">
    <property type="entry name" value="DUF4232"/>
</dbReference>
<reference evidence="4 5" key="1">
    <citation type="submission" date="2024-10" db="EMBL/GenBank/DDBJ databases">
        <title>The Natural Products Discovery Center: Release of the First 8490 Sequenced Strains for Exploring Actinobacteria Biosynthetic Diversity.</title>
        <authorList>
            <person name="Kalkreuter E."/>
            <person name="Kautsar S.A."/>
            <person name="Yang D."/>
            <person name="Bader C.D."/>
            <person name="Teijaro C.N."/>
            <person name="Fluegel L."/>
            <person name="Davis C.M."/>
            <person name="Simpson J.R."/>
            <person name="Lauterbach L."/>
            <person name="Steele A.D."/>
            <person name="Gui C."/>
            <person name="Meng S."/>
            <person name="Li G."/>
            <person name="Viehrig K."/>
            <person name="Ye F."/>
            <person name="Su P."/>
            <person name="Kiefer A.F."/>
            <person name="Nichols A."/>
            <person name="Cepeda A.J."/>
            <person name="Yan W."/>
            <person name="Fan B."/>
            <person name="Jiang Y."/>
            <person name="Adhikari A."/>
            <person name="Zheng C.-J."/>
            <person name="Schuster L."/>
            <person name="Cowan T.M."/>
            <person name="Smanski M.J."/>
            <person name="Chevrette M.G."/>
            <person name="De Carvalho L.P.S."/>
            <person name="Shen B."/>
        </authorList>
    </citation>
    <scope>NUCLEOTIDE SEQUENCE [LARGE SCALE GENOMIC DNA]</scope>
    <source>
        <strain evidence="4 5">NPDC012540</strain>
    </source>
</reference>
<protein>
    <submittedName>
        <fullName evidence="4">DUF4232 domain-containing protein</fullName>
    </submittedName>
</protein>
<feature type="region of interest" description="Disordered" evidence="1">
    <location>
        <begin position="33"/>
        <end position="126"/>
    </location>
</feature>